<keyword evidence="10" id="KW-1185">Reference proteome</keyword>
<dbReference type="PANTHER" id="PTHR43399:SF4">
    <property type="entry name" value="CELL WALL-ASSOCIATED PROTEASE"/>
    <property type="match status" value="1"/>
</dbReference>
<name>A0A3S9T1U1_9FIRM</name>
<feature type="domain" description="Peptidase C-terminal archaeal/bacterial" evidence="8">
    <location>
        <begin position="893"/>
        <end position="954"/>
    </location>
</feature>
<dbReference type="AlphaFoldDB" id="A0A3S9T1U1"/>
<dbReference type="InterPro" id="IPR015500">
    <property type="entry name" value="Peptidase_S8_subtilisin-rel"/>
</dbReference>
<dbReference type="CDD" id="cd04842">
    <property type="entry name" value="Peptidases_S8_Kp43_protease"/>
    <property type="match status" value="1"/>
</dbReference>
<evidence type="ECO:0000256" key="4">
    <source>
        <dbReference type="ARBA" id="ARBA00022825"/>
    </source>
</evidence>
<keyword evidence="4 6" id="KW-0720">Serine protease</keyword>
<dbReference type="InterPro" id="IPR008979">
    <property type="entry name" value="Galactose-bd-like_sf"/>
</dbReference>
<dbReference type="InterPro" id="IPR007280">
    <property type="entry name" value="Peptidase_C_arc/bac"/>
</dbReference>
<dbReference type="EMBL" id="CP016379">
    <property type="protein sequence ID" value="AZR74573.1"/>
    <property type="molecule type" value="Genomic_DNA"/>
</dbReference>
<dbReference type="InterPro" id="IPR023828">
    <property type="entry name" value="Peptidase_S8_Ser-AS"/>
</dbReference>
<dbReference type="SUPFAM" id="SSF52743">
    <property type="entry name" value="Subtilisin-like"/>
    <property type="match status" value="1"/>
</dbReference>
<reference evidence="9 10" key="1">
    <citation type="submission" date="2016-07" db="EMBL/GenBank/DDBJ databases">
        <title>Genome and transcriptome analysis of iron-reducing fermentative bacteria Anoxybacter fermentans.</title>
        <authorList>
            <person name="Zeng X."/>
            <person name="Shao Z."/>
        </authorList>
    </citation>
    <scope>NUCLEOTIDE SEQUENCE [LARGE SCALE GENOMIC DNA]</scope>
    <source>
        <strain evidence="9 10">DY22613</strain>
    </source>
</reference>
<evidence type="ECO:0000256" key="2">
    <source>
        <dbReference type="ARBA" id="ARBA00022670"/>
    </source>
</evidence>
<keyword evidence="2 6" id="KW-0645">Protease</keyword>
<evidence type="ECO:0000259" key="7">
    <source>
        <dbReference type="Pfam" id="PF00082"/>
    </source>
</evidence>
<dbReference type="Pfam" id="PF04151">
    <property type="entry name" value="PPC"/>
    <property type="match status" value="2"/>
</dbReference>
<dbReference type="SUPFAM" id="SSF89260">
    <property type="entry name" value="Collagen-binding domain"/>
    <property type="match status" value="1"/>
</dbReference>
<dbReference type="InterPro" id="IPR000209">
    <property type="entry name" value="Peptidase_S8/S53_dom"/>
</dbReference>
<keyword evidence="3 6" id="KW-0378">Hydrolase</keyword>
<dbReference type="InterPro" id="IPR051048">
    <property type="entry name" value="Peptidase_S8/S53_subtilisin"/>
</dbReference>
<organism evidence="9 10">
    <name type="scientific">Anoxybacter fermentans</name>
    <dbReference type="NCBI Taxonomy" id="1323375"/>
    <lineage>
        <taxon>Bacteria</taxon>
        <taxon>Bacillati</taxon>
        <taxon>Bacillota</taxon>
        <taxon>Clostridia</taxon>
        <taxon>Halanaerobiales</taxon>
        <taxon>Anoxybacter</taxon>
    </lineage>
</organism>
<dbReference type="Pfam" id="PF00082">
    <property type="entry name" value="Peptidase_S8"/>
    <property type="match status" value="1"/>
</dbReference>
<evidence type="ECO:0000313" key="10">
    <source>
        <dbReference type="Proteomes" id="UP000267250"/>
    </source>
</evidence>
<evidence type="ECO:0000256" key="3">
    <source>
        <dbReference type="ARBA" id="ARBA00022801"/>
    </source>
</evidence>
<gene>
    <name evidence="9" type="ORF">BBF96_14960</name>
</gene>
<feature type="domain" description="Peptidase C-terminal archaeal/bacterial" evidence="8">
    <location>
        <begin position="791"/>
        <end position="853"/>
    </location>
</feature>
<dbReference type="PROSITE" id="PS00137">
    <property type="entry name" value="SUBTILASE_HIS"/>
    <property type="match status" value="1"/>
</dbReference>
<dbReference type="Gene3D" id="2.60.40.10">
    <property type="entry name" value="Immunoglobulins"/>
    <property type="match status" value="1"/>
</dbReference>
<dbReference type="Gene3D" id="2.60.120.380">
    <property type="match status" value="3"/>
</dbReference>
<dbReference type="InterPro" id="IPR013783">
    <property type="entry name" value="Ig-like_fold"/>
</dbReference>
<accession>A0A3S9T1U1</accession>
<dbReference type="GO" id="GO:0004252">
    <property type="term" value="F:serine-type endopeptidase activity"/>
    <property type="evidence" value="ECO:0007669"/>
    <property type="project" value="UniProtKB-UniRule"/>
</dbReference>
<dbReference type="KEGG" id="aft:BBF96_14960"/>
<dbReference type="InterPro" id="IPR036852">
    <property type="entry name" value="Peptidase_S8/S53_dom_sf"/>
</dbReference>
<dbReference type="PROSITE" id="PS00138">
    <property type="entry name" value="SUBTILASE_SER"/>
    <property type="match status" value="1"/>
</dbReference>
<dbReference type="GO" id="GO:0006508">
    <property type="term" value="P:proteolysis"/>
    <property type="evidence" value="ECO:0007669"/>
    <property type="project" value="UniProtKB-KW"/>
</dbReference>
<protein>
    <recommendedName>
        <fullName evidence="11">Peptidase S8/S53 domain-containing protein</fullName>
    </recommendedName>
</protein>
<dbReference type="PANTHER" id="PTHR43399">
    <property type="entry name" value="SUBTILISIN-RELATED"/>
    <property type="match status" value="1"/>
</dbReference>
<evidence type="ECO:0000256" key="5">
    <source>
        <dbReference type="PIRSR" id="PIRSR615500-1"/>
    </source>
</evidence>
<evidence type="ECO:0008006" key="11">
    <source>
        <dbReference type="Google" id="ProtNLM"/>
    </source>
</evidence>
<evidence type="ECO:0000259" key="8">
    <source>
        <dbReference type="Pfam" id="PF04151"/>
    </source>
</evidence>
<feature type="domain" description="Peptidase S8/S53" evidence="7">
    <location>
        <begin position="241"/>
        <end position="537"/>
    </location>
</feature>
<dbReference type="InterPro" id="IPR034058">
    <property type="entry name" value="TagA/B/C/D_pept_dom"/>
</dbReference>
<evidence type="ECO:0000256" key="6">
    <source>
        <dbReference type="PROSITE-ProRule" id="PRU01240"/>
    </source>
</evidence>
<dbReference type="Proteomes" id="UP000267250">
    <property type="component" value="Chromosome"/>
</dbReference>
<dbReference type="Gene3D" id="3.40.50.200">
    <property type="entry name" value="Peptidase S8/S53 domain"/>
    <property type="match status" value="1"/>
</dbReference>
<dbReference type="Pfam" id="PF17957">
    <property type="entry name" value="Big_7"/>
    <property type="match status" value="1"/>
</dbReference>
<dbReference type="RefSeq" id="WP_164731137.1">
    <property type="nucleotide sequence ID" value="NZ_CP016379.1"/>
</dbReference>
<dbReference type="SUPFAM" id="SSF49785">
    <property type="entry name" value="Galactose-binding domain-like"/>
    <property type="match status" value="1"/>
</dbReference>
<evidence type="ECO:0000313" key="9">
    <source>
        <dbReference type="EMBL" id="AZR74573.1"/>
    </source>
</evidence>
<feature type="active site" description="Charge relay system" evidence="5 6">
    <location>
        <position position="287"/>
    </location>
</feature>
<evidence type="ECO:0000256" key="1">
    <source>
        <dbReference type="ARBA" id="ARBA00011073"/>
    </source>
</evidence>
<proteinExistence type="inferred from homology"/>
<comment type="similarity">
    <text evidence="1 6">Belongs to the peptidase S8 family.</text>
</comment>
<dbReference type="PRINTS" id="PR00723">
    <property type="entry name" value="SUBTILISIN"/>
</dbReference>
<dbReference type="PROSITE" id="PS51892">
    <property type="entry name" value="SUBTILASE"/>
    <property type="match status" value="1"/>
</dbReference>
<sequence>MRRKFVSVLLTIALLLFVVLPTPLFADMTKNLNNSGEIATWDSYMPEIHLKGYKIKPNQKISLPYNLKKSYSVGEEGPYIIVFSGPIEEPMKAWVAKEGAKLVEYIPDFSFLALMTPEVAARVEALPFVVDVMIYHPAFKIHPSLKDEQGNIKGYGDVTVNILTFGKDISVLDNEIKNAHATKLYGKNGKAVVKLNRGQLIKFAHLNAVKYIEEVPEYQLLNDVAKGYIDVDDLWNLGYDGSGQVVGVADTGLDTGVNDSSMHLDFQGRIDAIFALGRSTADDPHGHGTHVAGSVLGNGARSNGQIKGMAPGAHLVFQSVMDSNGGLGGLPADLNDLFAQAWNAGARIHTNSWGAAVYGDYTTNSREVDEYVWNNDMIILFAAGNEGDGSDGSTVYQSISAPGTAKNCITVGASENYRPSKGSYADNPNEIARFSSRGWTEDGRVKPDVVAPGTWILSTKSSVAPDSNFWGLYDQYYAYMGGTSMATPITAGAVAVARQYMQTEWGHTPSPAMMKAAIINGVTDLGYGVPSKDQGWGRVSLVDSLISKEYKFEDETYSLSTGQSKTFSYYVESIYTPLRITLVWTDYPGSTSASKALVNDLDLVVTSPSGIVYYGNDFTSPYNSEFDRVNNVENVWIDNPEVGIYTIEIRGYNVPQGPQPFALFASGDFGTDSSDTISPTVNITAPSNGATVSGTVAYSADASDNVGVTQVKFFIDGVLVGTDTTAPYSISWDTTNYSNGDHNLVAKAYDAAGNVGTSSTVTVTVNNTNSTTIINERFTGYVSSSGDADEYFYIDVTAPGTIGLTLSWNSSDDLDMYLYDPSGNQVARAYTLNNPEVISYDATITGRYMIRVNAYSGSEEYLLEVSHPIDANITAHYEDSDFVDNTGTRSINYYITVGNSGTINVELTWNTSADLDIFLYDPSGNEVARAYSLRNPESISYPVSTTGTYIVKVDAYSGSATYTVKINYPK</sequence>
<feature type="active site" description="Charge relay system" evidence="5 6">
    <location>
        <position position="484"/>
    </location>
</feature>
<feature type="active site" description="Charge relay system" evidence="5 6">
    <location>
        <position position="250"/>
    </location>
</feature>
<dbReference type="InterPro" id="IPR022398">
    <property type="entry name" value="Peptidase_S8_His-AS"/>
</dbReference>